<name>A0A4Y7PZV9_9AGAM</name>
<dbReference type="EMBL" id="ML170187">
    <property type="protein sequence ID" value="TDL20528.1"/>
    <property type="molecule type" value="Genomic_DNA"/>
</dbReference>
<evidence type="ECO:0000313" key="3">
    <source>
        <dbReference type="Proteomes" id="UP000294933"/>
    </source>
</evidence>
<evidence type="ECO:0008006" key="4">
    <source>
        <dbReference type="Google" id="ProtNLM"/>
    </source>
</evidence>
<dbReference type="STRING" id="50990.A0A4Y7PZV9"/>
<protein>
    <recommendedName>
        <fullName evidence="4">Proteasome assembly chaperone 1</fullName>
    </recommendedName>
</protein>
<proteinExistence type="predicted"/>
<dbReference type="Proteomes" id="UP000294933">
    <property type="component" value="Unassembled WGS sequence"/>
</dbReference>
<evidence type="ECO:0000313" key="2">
    <source>
        <dbReference type="EMBL" id="TDL20528.1"/>
    </source>
</evidence>
<dbReference type="OrthoDB" id="2546621at2759"/>
<dbReference type="AlphaFoldDB" id="A0A4Y7PZV9"/>
<keyword evidence="3" id="KW-1185">Reference proteome</keyword>
<reference evidence="2 3" key="1">
    <citation type="submission" date="2018-06" db="EMBL/GenBank/DDBJ databases">
        <title>A transcriptomic atlas of mushroom development highlights an independent origin of complex multicellularity.</title>
        <authorList>
            <consortium name="DOE Joint Genome Institute"/>
            <person name="Krizsan K."/>
            <person name="Almasi E."/>
            <person name="Merenyi Z."/>
            <person name="Sahu N."/>
            <person name="Viragh M."/>
            <person name="Koszo T."/>
            <person name="Mondo S."/>
            <person name="Kiss B."/>
            <person name="Balint B."/>
            <person name="Kues U."/>
            <person name="Barry K."/>
            <person name="Hegedus J.C."/>
            <person name="Henrissat B."/>
            <person name="Johnson J."/>
            <person name="Lipzen A."/>
            <person name="Ohm R."/>
            <person name="Nagy I."/>
            <person name="Pangilinan J."/>
            <person name="Yan J."/>
            <person name="Xiong Y."/>
            <person name="Grigoriev I.V."/>
            <person name="Hibbett D.S."/>
            <person name="Nagy L.G."/>
        </authorList>
    </citation>
    <scope>NUCLEOTIDE SEQUENCE [LARGE SCALE GENOMIC DNA]</scope>
    <source>
        <strain evidence="2 3">SZMC22713</strain>
    </source>
</reference>
<feature type="region of interest" description="Disordered" evidence="1">
    <location>
        <begin position="20"/>
        <end position="42"/>
    </location>
</feature>
<organism evidence="2 3">
    <name type="scientific">Rickenella mellea</name>
    <dbReference type="NCBI Taxonomy" id="50990"/>
    <lineage>
        <taxon>Eukaryota</taxon>
        <taxon>Fungi</taxon>
        <taxon>Dikarya</taxon>
        <taxon>Basidiomycota</taxon>
        <taxon>Agaricomycotina</taxon>
        <taxon>Agaricomycetes</taxon>
        <taxon>Hymenochaetales</taxon>
        <taxon>Rickenellaceae</taxon>
        <taxon>Rickenella</taxon>
    </lineage>
</organism>
<gene>
    <name evidence="2" type="ORF">BD410DRAFT_790749</name>
</gene>
<evidence type="ECO:0000256" key="1">
    <source>
        <dbReference type="SAM" id="MobiDB-lite"/>
    </source>
</evidence>
<sequence length="297" mass="31540">MLRQDIDPLADTIPPRYAYESDDEDEFNPFPNQPSKLSQSSSAVPHNVNVKIQLGTAELSVGSLVFASGDAGKTWARGADLGEQVGAAFVENVQVGLIFHPQWSSSKALVIVSEVTTRLPTWAMHPYANAILGKFKPARVAILDTYATSTYITSQPQPHYEAPLRYLHIGSSSPSLNEISQFSPPNLSQGTTASLLSILALPSFSSSPSNSATAILLPTPHPSPLPPATIAPTDISKIGASDDVYGFEDSLMQKAHAALLKQAGIGGGKMWVGVGGDGKKDIPRSRRGDVGEGSMYI</sequence>
<dbReference type="VEuPathDB" id="FungiDB:BD410DRAFT_790749"/>
<accession>A0A4Y7PZV9</accession>
<feature type="compositionally biased region" description="Polar residues" evidence="1">
    <location>
        <begin position="33"/>
        <end position="42"/>
    </location>
</feature>